<dbReference type="OrthoDB" id="75169at2759"/>
<dbReference type="Proteomes" id="UP000054560">
    <property type="component" value="Unassembled WGS sequence"/>
</dbReference>
<dbReference type="SUPFAM" id="SSF82708">
    <property type="entry name" value="R3H domain"/>
    <property type="match status" value="1"/>
</dbReference>
<sequence length="224" mass="26223">MSVIALSPSEPMRDTIPLPGPKPRFRKTPLSQRKYSEKQSRRGGRRHQRYLDLMELMELEEEFDWNYVEPKRRTSFDILLERPSYAHEWIDLDADQDIVVAETYSRPSFGDVKDRSRGALSATPQDCFNRMDRHIRKAYNKTNIPLEMVNSLEKELVCNFTDDPDMVVVWKMNNSFLRMLVHGLCQYHNLASETDETSDGNCHIVIENTRGYFGSTHLLSEYLQ</sequence>
<dbReference type="Gene3D" id="3.30.1370.50">
    <property type="entry name" value="R3H-like domain"/>
    <property type="match status" value="1"/>
</dbReference>
<proteinExistence type="predicted"/>
<accession>A0A0L0GEM3</accession>
<organism evidence="2 3">
    <name type="scientific">Sphaeroforma arctica JP610</name>
    <dbReference type="NCBI Taxonomy" id="667725"/>
    <lineage>
        <taxon>Eukaryota</taxon>
        <taxon>Ichthyosporea</taxon>
        <taxon>Ichthyophonida</taxon>
        <taxon>Sphaeroforma</taxon>
    </lineage>
</organism>
<keyword evidence="3" id="KW-1185">Reference proteome</keyword>
<feature type="region of interest" description="Disordered" evidence="1">
    <location>
        <begin position="1"/>
        <end position="46"/>
    </location>
</feature>
<evidence type="ECO:0000313" key="2">
    <source>
        <dbReference type="EMBL" id="KNC87472.1"/>
    </source>
</evidence>
<dbReference type="PANTHER" id="PTHR32019">
    <property type="entry name" value="R3H DOMAIN-CONTAINING PROTEIN 4"/>
    <property type="match status" value="1"/>
</dbReference>
<dbReference type="AlphaFoldDB" id="A0A0L0GEM3"/>
<dbReference type="InterPro" id="IPR039629">
    <property type="entry name" value="R3HDM4"/>
</dbReference>
<dbReference type="PANTHER" id="PTHR32019:SF2">
    <property type="entry name" value="R3H DOMAIN-CONTAINING PROTEIN 4"/>
    <property type="match status" value="1"/>
</dbReference>
<dbReference type="RefSeq" id="XP_014161374.1">
    <property type="nucleotide sequence ID" value="XM_014305899.1"/>
</dbReference>
<reference evidence="2 3" key="1">
    <citation type="submission" date="2011-02" db="EMBL/GenBank/DDBJ databases">
        <title>The Genome Sequence of Sphaeroforma arctica JP610.</title>
        <authorList>
            <consortium name="The Broad Institute Genome Sequencing Platform"/>
            <person name="Russ C."/>
            <person name="Cuomo C."/>
            <person name="Young S.K."/>
            <person name="Zeng Q."/>
            <person name="Gargeya S."/>
            <person name="Alvarado L."/>
            <person name="Berlin A."/>
            <person name="Chapman S.B."/>
            <person name="Chen Z."/>
            <person name="Freedman E."/>
            <person name="Gellesch M."/>
            <person name="Goldberg J."/>
            <person name="Griggs A."/>
            <person name="Gujja S."/>
            <person name="Heilman E."/>
            <person name="Heiman D."/>
            <person name="Howarth C."/>
            <person name="Mehta T."/>
            <person name="Neiman D."/>
            <person name="Pearson M."/>
            <person name="Roberts A."/>
            <person name="Saif S."/>
            <person name="Shea T."/>
            <person name="Shenoy N."/>
            <person name="Sisk P."/>
            <person name="Stolte C."/>
            <person name="Sykes S."/>
            <person name="White J."/>
            <person name="Yandava C."/>
            <person name="Burger G."/>
            <person name="Gray M.W."/>
            <person name="Holland P.W.H."/>
            <person name="King N."/>
            <person name="Lang F.B.F."/>
            <person name="Roger A.J."/>
            <person name="Ruiz-Trillo I."/>
            <person name="Haas B."/>
            <person name="Nusbaum C."/>
            <person name="Birren B."/>
        </authorList>
    </citation>
    <scope>NUCLEOTIDE SEQUENCE [LARGE SCALE GENOMIC DNA]</scope>
    <source>
        <strain evidence="2 3">JP610</strain>
    </source>
</reference>
<evidence type="ECO:0000256" key="1">
    <source>
        <dbReference type="SAM" id="MobiDB-lite"/>
    </source>
</evidence>
<dbReference type="EMBL" id="KQ241608">
    <property type="protein sequence ID" value="KNC87472.1"/>
    <property type="molecule type" value="Genomic_DNA"/>
</dbReference>
<dbReference type="STRING" id="667725.A0A0L0GEM3"/>
<name>A0A0L0GEM3_9EUKA</name>
<dbReference type="InterPro" id="IPR036867">
    <property type="entry name" value="R3H_dom_sf"/>
</dbReference>
<evidence type="ECO:0008006" key="4">
    <source>
        <dbReference type="Google" id="ProtNLM"/>
    </source>
</evidence>
<protein>
    <recommendedName>
        <fullName evidence="4">R3H-associated N-terminal domain-containing protein</fullName>
    </recommendedName>
</protein>
<evidence type="ECO:0000313" key="3">
    <source>
        <dbReference type="Proteomes" id="UP000054560"/>
    </source>
</evidence>
<dbReference type="GO" id="GO:0003676">
    <property type="term" value="F:nucleic acid binding"/>
    <property type="evidence" value="ECO:0007669"/>
    <property type="project" value="InterPro"/>
</dbReference>
<dbReference type="GeneID" id="25900911"/>
<gene>
    <name evidence="2" type="ORF">SARC_00407</name>
</gene>